<dbReference type="GO" id="GO:0003677">
    <property type="term" value="F:DNA binding"/>
    <property type="evidence" value="ECO:0007669"/>
    <property type="project" value="UniProtKB-KW"/>
</dbReference>
<gene>
    <name evidence="5" type="ORF">BKA15_006375</name>
</gene>
<dbReference type="InterPro" id="IPR036390">
    <property type="entry name" value="WH_DNA-bd_sf"/>
</dbReference>
<evidence type="ECO:0000256" key="1">
    <source>
        <dbReference type="ARBA" id="ARBA00011046"/>
    </source>
</evidence>
<dbReference type="Proteomes" id="UP000569914">
    <property type="component" value="Unassembled WGS sequence"/>
</dbReference>
<name>A0A7Y9LGC9_9ACTN</name>
<comment type="caution">
    <text evidence="5">The sequence shown here is derived from an EMBL/GenBank/DDBJ whole genome shotgun (WGS) entry which is preliminary data.</text>
</comment>
<dbReference type="AlphaFoldDB" id="A0A7Y9LGC9"/>
<protein>
    <submittedName>
        <fullName evidence="5">Putative transcriptional regulator</fullName>
    </submittedName>
</protein>
<evidence type="ECO:0000313" key="5">
    <source>
        <dbReference type="EMBL" id="NYE75046.1"/>
    </source>
</evidence>
<evidence type="ECO:0000256" key="4">
    <source>
        <dbReference type="ARBA" id="ARBA00023163"/>
    </source>
</evidence>
<evidence type="ECO:0000256" key="2">
    <source>
        <dbReference type="ARBA" id="ARBA00023015"/>
    </source>
</evidence>
<dbReference type="EMBL" id="JACCBU010000001">
    <property type="protein sequence ID" value="NYE75046.1"/>
    <property type="molecule type" value="Genomic_DNA"/>
</dbReference>
<dbReference type="RefSeq" id="WP_179757619.1">
    <property type="nucleotide sequence ID" value="NZ_JACCBU010000001.1"/>
</dbReference>
<evidence type="ECO:0000256" key="3">
    <source>
        <dbReference type="ARBA" id="ARBA00023125"/>
    </source>
</evidence>
<sequence length="124" mass="13747">MVRDRGELEAKVMAALWRHDRPLTAREIQAAIGDPTPAITTVLTILERLRTKGRVLREETTGSTYRFTAAKSESEDAVEKMLTSLTATEDRAAALVQLAGNLDARDADTLRRALEARRKRGARS</sequence>
<dbReference type="Gene3D" id="1.10.10.10">
    <property type="entry name" value="Winged helix-like DNA-binding domain superfamily/Winged helix DNA-binding domain"/>
    <property type="match status" value="1"/>
</dbReference>
<keyword evidence="2" id="KW-0805">Transcription regulation</keyword>
<dbReference type="Gene3D" id="6.10.140.850">
    <property type="match status" value="1"/>
</dbReference>
<dbReference type="InterPro" id="IPR005650">
    <property type="entry name" value="BlaI_family"/>
</dbReference>
<keyword evidence="6" id="KW-1185">Reference proteome</keyword>
<proteinExistence type="inferred from homology"/>
<dbReference type="InterPro" id="IPR036388">
    <property type="entry name" value="WH-like_DNA-bd_sf"/>
</dbReference>
<dbReference type="SUPFAM" id="SSF46785">
    <property type="entry name" value="Winged helix' DNA-binding domain"/>
    <property type="match status" value="1"/>
</dbReference>
<comment type="similarity">
    <text evidence="1">Belongs to the BlaI transcriptional regulatory family.</text>
</comment>
<reference evidence="5 6" key="1">
    <citation type="submission" date="2020-07" db="EMBL/GenBank/DDBJ databases">
        <title>Sequencing the genomes of 1000 actinobacteria strains.</title>
        <authorList>
            <person name="Klenk H.-P."/>
        </authorList>
    </citation>
    <scope>NUCLEOTIDE SEQUENCE [LARGE SCALE GENOMIC DNA]</scope>
    <source>
        <strain evidence="5 6">DSM 22083</strain>
    </source>
</reference>
<dbReference type="Pfam" id="PF03965">
    <property type="entry name" value="Penicillinase_R"/>
    <property type="match status" value="1"/>
</dbReference>
<keyword evidence="3" id="KW-0238">DNA-binding</keyword>
<evidence type="ECO:0000313" key="6">
    <source>
        <dbReference type="Proteomes" id="UP000569914"/>
    </source>
</evidence>
<keyword evidence="4" id="KW-0804">Transcription</keyword>
<accession>A0A7Y9LGC9</accession>
<organism evidence="5 6">
    <name type="scientific">Microlunatus parietis</name>
    <dbReference type="NCBI Taxonomy" id="682979"/>
    <lineage>
        <taxon>Bacteria</taxon>
        <taxon>Bacillati</taxon>
        <taxon>Actinomycetota</taxon>
        <taxon>Actinomycetes</taxon>
        <taxon>Propionibacteriales</taxon>
        <taxon>Propionibacteriaceae</taxon>
        <taxon>Microlunatus</taxon>
    </lineage>
</organism>
<dbReference type="GO" id="GO:0045892">
    <property type="term" value="P:negative regulation of DNA-templated transcription"/>
    <property type="evidence" value="ECO:0007669"/>
    <property type="project" value="InterPro"/>
</dbReference>